<dbReference type="InterPro" id="IPR055443">
    <property type="entry name" value="HEAT_ECM29"/>
</dbReference>
<dbReference type="GO" id="GO:0036503">
    <property type="term" value="P:ERAD pathway"/>
    <property type="evidence" value="ECO:0007669"/>
    <property type="project" value="TreeGrafter"/>
</dbReference>
<dbReference type="SUPFAM" id="SSF48371">
    <property type="entry name" value="ARM repeat"/>
    <property type="match status" value="3"/>
</dbReference>
<evidence type="ECO:0000256" key="1">
    <source>
        <dbReference type="ARBA" id="ARBA00004496"/>
    </source>
</evidence>
<dbReference type="OMA" id="CRIKDIE"/>
<keyword evidence="3" id="KW-0677">Repeat</keyword>
<sequence>MFLHSAVYDALATLTQTLNKKKINQKKGKMETAGPNAEIELLERVLLRLGNADSDEKLESTVGKFLTPVIIKINSPHNVVRSKVVEVLTHIKRRLTSRGQVQIPVEALLDQYAGAENTTFLKNFAIIFISMGFPRLPLEEQTKLAAKVVGCESKLENYQDKLFTLLLPILSEMKIPDDPAQRGDLFKLQEQPAITASFLTLLQDVLLLPYGITQDQDVPPGLSPYSFKRVIANNWRAEELEKIKKGIVRFLCGGVFTDNEVFVLLVVASADTRFSVATPAIAELSKLCTMLDFSSPAVTSSLYTLFIGNQHQLTERQTRPCCARVRQKLLQYLIKCRGKGIYVGKGLQVIFDGLFGNNTNQKCKVLALQFVELVLREGPREVVSKVSKVLLTGITKVIGRDSVEPNDVQNAAYSALAQHARSFPQDVSQDLKLVLGYFNNLATCAPDLHSSIREALVSMAPAFAWQTKTKSDAMDVDKQGDPGEVQLDGQQHLLLAMLLDNAESKIQIVQNVTSVFLTSCYPEFYAPARYLLLLIAGERNSLRENVTTYLYGTSKKDHVNYSMLSSIEHTGKHTSESISDFNHLSLEQRRVLLPSFNIMMSHVHDMANKRLKKSSACVVFGRTKLPYSLEVYEEILDYLRLCLWYSAGIVAAPGDEKHTPELRKYIITNYDNVESNALQQYLLFVQRGVEAKRTDSTLLCLYDLLNAAPEVFAPKQLHLLEPLGNSLKDVSETMRLNVAQVYGILWAYGLPSDKFDQEVGDCLNSLTQKTLEHKHGWLLVLGHSFNRKIEQLREQKSSKDYTNWIQFVNAVKIIAKMLTESQWLLISAAVKCTSMIGKMVEIPNVPVEIQCSTSNNDDDEDAEMTDTENIQISTKMIIFSVIFQLLRSTSVRQKIREEAAKCLGYLAIGDGAHFTKRNLDKFLTLAKVQKDAALNIAISEAIVSTLCGYDVNRGPPTADFVNVHCNDADFEQFLIALIRLVSEPNPQSRQAISVWLLAVVKHCSNRPAVLNKKQLLQFAFTELLSDDSEFVQDVASRGLGLVYTLSDSNSQTDLANSLLDQLIGGKRQVNQVTGDTELFAEGMLGKTPTGGNITTYKELCSLASDLNQPDMIYQFMQLANHNATWTSKLGAAFGLKTLSAESRQKMQPYLGKIIPRLYRYKYDPTPKIQNSMISIWDTIVNDSKEVTEQYYWEILRELLDNLTCTEWRVRIACCLAVRDLLKRSNGLRLRSEEKLSSSSAAASGTPRRVTPDTMDVDELPEPELRELWYQLFRVMDDIHEGTRMTAQGTASFLGKLCVLAASAEHGKTGTAVATSILPYLLETGVGHKVADIRKVSIKTISEMIDSSGAMIAPHLATLIPCMLRATGELENTKLSYVSTRLGGDNEAQEAVDSLRAEAAKSHHTMETISKCVRFIDYPVLERMTPELLELMKSSVNLGTKIGCAHFVCLVSIRLGKEMTPLVGKYLSACLGGIKDRNATVRKYNASAIGHLMGLAKEQSIKNLFTKLDKLYMEQPNNRSIALTIQSINKRNHELLKDYMDCMLPLIFFAMHEEQNEENKANIELWKDLWIDISPGDAGIRVNLPVILPKLESSLTDASWSRKAQAANVIQNIAVRLGSSLETEDRVRLIKLLLSGVQGRTFEGKERLLQALAALCKQLDRQHEICPKIIDAAMREARKQEPVYRTMALAALGEILDVLEADRFEEVYNMIWYLLEKKELRAVDSDDDDEAGCSSLVRKDLTADERNKRAQTLNKLKEAVWETLGKSWPKHAIETQHRYQLFFAENCTSILSESTRPVQVSLLAALTKYVERLHIFDETANLPDIPLERNNLEKKPKTEAPPLHTREAIVQKICSDVLAAVTLAAGVPHTGLKKEALNIVLMLIKRLSLTRDQATLALLKQNFETNLSKFQRDSAPEVRCRIKDIEEKLGRLEQHST</sequence>
<evidence type="ECO:0000256" key="4">
    <source>
        <dbReference type="ARBA" id="ARBA00022942"/>
    </source>
</evidence>
<dbReference type="PANTHER" id="PTHR23346">
    <property type="entry name" value="TRANSLATIONAL ACTIVATOR GCN1-RELATED"/>
    <property type="match status" value="1"/>
</dbReference>
<reference evidence="10" key="1">
    <citation type="submission" date="2025-08" db="UniProtKB">
        <authorList>
            <consortium name="RefSeq"/>
        </authorList>
    </citation>
    <scope>IDENTIFICATION</scope>
    <source>
        <strain evidence="10">15085-1641.00</strain>
        <tissue evidence="10">Whole body</tissue>
    </source>
</reference>
<dbReference type="InterPro" id="IPR011989">
    <property type="entry name" value="ARM-like"/>
</dbReference>
<dbReference type="OrthoDB" id="16066at2759"/>
<keyword evidence="4 10" id="KW-0647">Proteasome</keyword>
<organism evidence="9 10">
    <name type="scientific">Drosophila hydei</name>
    <name type="common">Fruit fly</name>
    <dbReference type="NCBI Taxonomy" id="7224"/>
    <lineage>
        <taxon>Eukaryota</taxon>
        <taxon>Metazoa</taxon>
        <taxon>Ecdysozoa</taxon>
        <taxon>Arthropoda</taxon>
        <taxon>Hexapoda</taxon>
        <taxon>Insecta</taxon>
        <taxon>Pterygota</taxon>
        <taxon>Neoptera</taxon>
        <taxon>Endopterygota</taxon>
        <taxon>Diptera</taxon>
        <taxon>Brachycera</taxon>
        <taxon>Muscomorpha</taxon>
        <taxon>Ephydroidea</taxon>
        <taxon>Drosophilidae</taxon>
        <taxon>Drosophila</taxon>
    </lineage>
</organism>
<evidence type="ECO:0000256" key="2">
    <source>
        <dbReference type="ARBA" id="ARBA00022490"/>
    </source>
</evidence>
<evidence type="ECO:0000313" key="9">
    <source>
        <dbReference type="Proteomes" id="UP000504633"/>
    </source>
</evidence>
<evidence type="ECO:0000259" key="7">
    <source>
        <dbReference type="Pfam" id="PF23702"/>
    </source>
</evidence>
<dbReference type="GO" id="GO:0000502">
    <property type="term" value="C:proteasome complex"/>
    <property type="evidence" value="ECO:0007669"/>
    <property type="project" value="UniProtKB-KW"/>
</dbReference>
<dbReference type="GO" id="GO:0043248">
    <property type="term" value="P:proteasome assembly"/>
    <property type="evidence" value="ECO:0007669"/>
    <property type="project" value="InterPro"/>
</dbReference>
<gene>
    <name evidence="10" type="primary">LOC111597925</name>
</gene>
<dbReference type="PANTHER" id="PTHR23346:SF19">
    <property type="entry name" value="PROTEASOME ADAPTER AND SCAFFOLD PROTEIN ECM29"/>
    <property type="match status" value="1"/>
</dbReference>
<proteinExistence type="predicted"/>
<dbReference type="Pfam" id="PF24492">
    <property type="entry name" value="HEAT_ECM29"/>
    <property type="match status" value="1"/>
</dbReference>
<evidence type="ECO:0000259" key="8">
    <source>
        <dbReference type="Pfam" id="PF24492"/>
    </source>
</evidence>
<keyword evidence="2" id="KW-0963">Cytoplasm</keyword>
<feature type="domain" description="ECM29 ARM-like repeats" evidence="7">
    <location>
        <begin position="657"/>
        <end position="824"/>
    </location>
</feature>
<dbReference type="GO" id="GO:0005737">
    <property type="term" value="C:cytoplasm"/>
    <property type="evidence" value="ECO:0007669"/>
    <property type="project" value="UniProtKB-SubCell"/>
</dbReference>
<dbReference type="InterPro" id="IPR016024">
    <property type="entry name" value="ARM-type_fold"/>
</dbReference>
<feature type="region of interest" description="Disordered" evidence="5">
    <location>
        <begin position="1235"/>
        <end position="1256"/>
    </location>
</feature>
<dbReference type="GO" id="GO:0060090">
    <property type="term" value="F:molecular adaptor activity"/>
    <property type="evidence" value="ECO:0007669"/>
    <property type="project" value="InterPro"/>
</dbReference>
<dbReference type="RefSeq" id="XP_023168645.2">
    <property type="nucleotide sequence ID" value="XM_023312877.2"/>
</dbReference>
<evidence type="ECO:0000256" key="5">
    <source>
        <dbReference type="SAM" id="MobiDB-lite"/>
    </source>
</evidence>
<dbReference type="KEGG" id="dhe:111597925"/>
<dbReference type="GeneID" id="111597925"/>
<accession>A0A6J1LXA0</accession>
<comment type="subcellular location">
    <subcellularLocation>
        <location evidence="1">Cytoplasm</location>
    </subcellularLocation>
</comment>
<dbReference type="InterPro" id="IPR024372">
    <property type="entry name" value="Ecm29_N"/>
</dbReference>
<dbReference type="Gene3D" id="1.25.10.10">
    <property type="entry name" value="Leucine-rich Repeat Variant"/>
    <property type="match status" value="2"/>
</dbReference>
<dbReference type="GO" id="GO:0005634">
    <property type="term" value="C:nucleus"/>
    <property type="evidence" value="ECO:0007669"/>
    <property type="project" value="TreeGrafter"/>
</dbReference>
<keyword evidence="9" id="KW-1185">Reference proteome</keyword>
<dbReference type="Pfam" id="PF13001">
    <property type="entry name" value="ECM29_N"/>
    <property type="match status" value="1"/>
</dbReference>
<dbReference type="Pfam" id="PF23731">
    <property type="entry name" value="ARM_ECM29_C"/>
    <property type="match status" value="1"/>
</dbReference>
<protein>
    <submittedName>
        <fullName evidence="10">Proteasome-associated protein ECM29 homolog</fullName>
    </submittedName>
</protein>
<dbReference type="InterPro" id="IPR055444">
    <property type="entry name" value="ARM_ECM29"/>
</dbReference>
<evidence type="ECO:0000259" key="6">
    <source>
        <dbReference type="Pfam" id="PF13001"/>
    </source>
</evidence>
<dbReference type="Proteomes" id="UP000504633">
    <property type="component" value="Unplaced"/>
</dbReference>
<evidence type="ECO:0000256" key="3">
    <source>
        <dbReference type="ARBA" id="ARBA00022737"/>
    </source>
</evidence>
<evidence type="ECO:0000313" key="10">
    <source>
        <dbReference type="RefSeq" id="XP_023168645.2"/>
    </source>
</evidence>
<feature type="domain" description="Proteasome component Ecm29 N-terminal" evidence="6">
    <location>
        <begin position="42"/>
        <end position="534"/>
    </location>
</feature>
<feature type="domain" description="Proteasome adapter and scaffold protein ECM29 HEAT-repeat" evidence="8">
    <location>
        <begin position="1351"/>
        <end position="1512"/>
    </location>
</feature>
<name>A0A6J1LXA0_DROHY</name>
<dbReference type="Pfam" id="PF23702">
    <property type="entry name" value="ARM_ECM29"/>
    <property type="match status" value="1"/>
</dbReference>